<protein>
    <submittedName>
        <fullName evidence="2">Uncharacterized protein</fullName>
    </submittedName>
</protein>
<keyword evidence="1" id="KW-0472">Membrane</keyword>
<evidence type="ECO:0000313" key="2">
    <source>
        <dbReference type="EMBL" id="TEA10034.1"/>
    </source>
</evidence>
<proteinExistence type="predicted"/>
<evidence type="ECO:0000256" key="1">
    <source>
        <dbReference type="SAM" id="Phobius"/>
    </source>
</evidence>
<accession>A0A4R8T100</accession>
<feature type="transmembrane region" description="Helical" evidence="1">
    <location>
        <begin position="24"/>
        <end position="43"/>
    </location>
</feature>
<sequence>MKNYKNYRFSYKSLKKLMLYESNFTIFPSSFEIIIVIFNLTYYKMIKLSVKQKRNPQITKKNLILQNKVFENNLKYFKYILEGAYQISNKVYILKSTYDRNHY</sequence>
<keyword evidence="3" id="KW-1185">Reference proteome</keyword>
<keyword evidence="1" id="KW-0812">Transmembrane</keyword>
<gene>
    <name evidence="2" type="ORF">C8034_v010968</name>
</gene>
<dbReference type="EMBL" id="QAPF01000730">
    <property type="protein sequence ID" value="TEA10034.1"/>
    <property type="molecule type" value="Genomic_DNA"/>
</dbReference>
<dbReference type="Proteomes" id="UP000295604">
    <property type="component" value="Unassembled WGS sequence"/>
</dbReference>
<reference evidence="2 3" key="1">
    <citation type="submission" date="2018-11" db="EMBL/GenBank/DDBJ databases">
        <title>Genome sequence and assembly of Colletotrichum sidae.</title>
        <authorList>
            <person name="Gan P."/>
            <person name="Shirasu K."/>
        </authorList>
    </citation>
    <scope>NUCLEOTIDE SEQUENCE [LARGE SCALE GENOMIC DNA]</scope>
    <source>
        <strain evidence="2 3">CBS 518.97</strain>
    </source>
</reference>
<comment type="caution">
    <text evidence="2">The sequence shown here is derived from an EMBL/GenBank/DDBJ whole genome shotgun (WGS) entry which is preliminary data.</text>
</comment>
<dbReference type="AlphaFoldDB" id="A0A4R8T100"/>
<keyword evidence="1" id="KW-1133">Transmembrane helix</keyword>
<organism evidence="2 3">
    <name type="scientific">Colletotrichum sidae</name>
    <dbReference type="NCBI Taxonomy" id="1347389"/>
    <lineage>
        <taxon>Eukaryota</taxon>
        <taxon>Fungi</taxon>
        <taxon>Dikarya</taxon>
        <taxon>Ascomycota</taxon>
        <taxon>Pezizomycotina</taxon>
        <taxon>Sordariomycetes</taxon>
        <taxon>Hypocreomycetidae</taxon>
        <taxon>Glomerellales</taxon>
        <taxon>Glomerellaceae</taxon>
        <taxon>Colletotrichum</taxon>
        <taxon>Colletotrichum orbiculare species complex</taxon>
    </lineage>
</organism>
<evidence type="ECO:0000313" key="3">
    <source>
        <dbReference type="Proteomes" id="UP000295604"/>
    </source>
</evidence>
<name>A0A4R8T100_9PEZI</name>